<feature type="coiled-coil region" evidence="2">
    <location>
        <begin position="37"/>
        <end position="64"/>
    </location>
</feature>
<evidence type="ECO:0000313" key="4">
    <source>
        <dbReference type="EMBL" id="GLH73297.1"/>
    </source>
</evidence>
<dbReference type="Pfam" id="PF00805">
    <property type="entry name" value="Pentapeptide"/>
    <property type="match status" value="3"/>
</dbReference>
<evidence type="ECO:0000256" key="2">
    <source>
        <dbReference type="SAM" id="Coils"/>
    </source>
</evidence>
<evidence type="ECO:0000313" key="5">
    <source>
        <dbReference type="Proteomes" id="UP001165069"/>
    </source>
</evidence>
<dbReference type="EMBL" id="BSDE01000003">
    <property type="protein sequence ID" value="GLH73297.1"/>
    <property type="molecule type" value="Genomic_DNA"/>
</dbReference>
<name>A0ABQ5QEN2_9BACT</name>
<dbReference type="SUPFAM" id="SSF141571">
    <property type="entry name" value="Pentapeptide repeat-like"/>
    <property type="match status" value="2"/>
</dbReference>
<proteinExistence type="predicted"/>
<keyword evidence="3" id="KW-1133">Transmembrane helix</keyword>
<gene>
    <name evidence="4" type="ORF">GETHLI_17990</name>
</gene>
<dbReference type="PANTHER" id="PTHR47485">
    <property type="entry name" value="THYLAKOID LUMENAL 17.4 KDA PROTEIN, CHLOROPLASTIC"/>
    <property type="match status" value="1"/>
</dbReference>
<dbReference type="PANTHER" id="PTHR47485:SF1">
    <property type="entry name" value="THYLAKOID LUMENAL 17.4 KDA PROTEIN, CHLOROPLASTIC"/>
    <property type="match status" value="1"/>
</dbReference>
<sequence>MLTDPKFIKALVDAGTLAFTILAGFIGAIWALVRYFDQRQQDRAQRAKADKDRLDQQRLDEEGRRAERVANLLAAFNQAPDAEKKTWIILALSLYPKETGRLLTMSLGRFDEEISKSVLLALVSMGPEVLPELIRLNRIAQVFEAETSNTILQAGDIYDGERLAARTKVAIQNLLIQADGGSTQQYDLADVDLSKCIFLGLKLQGANFRKCNLRGAVLKQARIREGNFRGAVLEGAVFTDAHLQGCDLTGAKGPLQAVHLVLKKGTFDHADLDHSHFDGAHLEAATFLKASLVQAELPGLHVTGCRFDQSDLRKVHAPKSHWVESEFRHAKLTASDLSEAEWSHDRFEDCELMGLNGQAAVVQKTAFLRCDFGGSRWPSATFTDATFEGCRFGGADFRTCAFIHPTFIDCVIDTGLFDLDVASLNRTHPGRRKTGSHPH</sequence>
<accession>A0ABQ5QEN2</accession>
<keyword evidence="3" id="KW-0812">Transmembrane</keyword>
<dbReference type="RefSeq" id="WP_285574203.1">
    <property type="nucleotide sequence ID" value="NZ_BSDE01000003.1"/>
</dbReference>
<dbReference type="Proteomes" id="UP001165069">
    <property type="component" value="Unassembled WGS sequence"/>
</dbReference>
<feature type="transmembrane region" description="Helical" evidence="3">
    <location>
        <begin position="14"/>
        <end position="36"/>
    </location>
</feature>
<protein>
    <recommendedName>
        <fullName evidence="6">Pentapeptide repeat-containing protein</fullName>
    </recommendedName>
</protein>
<organism evidence="4 5">
    <name type="scientific">Geothrix limicola</name>
    <dbReference type="NCBI Taxonomy" id="2927978"/>
    <lineage>
        <taxon>Bacteria</taxon>
        <taxon>Pseudomonadati</taxon>
        <taxon>Acidobacteriota</taxon>
        <taxon>Holophagae</taxon>
        <taxon>Holophagales</taxon>
        <taxon>Holophagaceae</taxon>
        <taxon>Geothrix</taxon>
    </lineage>
</organism>
<evidence type="ECO:0000256" key="3">
    <source>
        <dbReference type="SAM" id="Phobius"/>
    </source>
</evidence>
<reference evidence="4 5" key="1">
    <citation type="journal article" date="2023" name="Antonie Van Leeuwenhoek">
        <title>Mesoterricola silvestris gen. nov., sp. nov., Mesoterricola sediminis sp. nov., Geothrix oryzae sp. nov., Geothrix edaphica sp. nov., Geothrix rubra sp. nov., and Geothrix limicola sp. nov., six novel members of Acidobacteriota isolated from soils.</title>
        <authorList>
            <person name="Itoh H."/>
            <person name="Sugisawa Y."/>
            <person name="Mise K."/>
            <person name="Xu Z."/>
            <person name="Kuniyasu M."/>
            <person name="Ushijima N."/>
            <person name="Kawano K."/>
            <person name="Kobayashi E."/>
            <person name="Shiratori Y."/>
            <person name="Masuda Y."/>
            <person name="Senoo K."/>
        </authorList>
    </citation>
    <scope>NUCLEOTIDE SEQUENCE [LARGE SCALE GENOMIC DNA]</scope>
    <source>
        <strain evidence="4 5">Red804</strain>
    </source>
</reference>
<evidence type="ECO:0000256" key="1">
    <source>
        <dbReference type="ARBA" id="ARBA00022737"/>
    </source>
</evidence>
<comment type="caution">
    <text evidence="4">The sequence shown here is derived from an EMBL/GenBank/DDBJ whole genome shotgun (WGS) entry which is preliminary data.</text>
</comment>
<keyword evidence="2" id="KW-0175">Coiled coil</keyword>
<evidence type="ECO:0008006" key="6">
    <source>
        <dbReference type="Google" id="ProtNLM"/>
    </source>
</evidence>
<keyword evidence="5" id="KW-1185">Reference proteome</keyword>
<dbReference type="Gene3D" id="2.160.20.80">
    <property type="entry name" value="E3 ubiquitin-protein ligase SopA"/>
    <property type="match status" value="2"/>
</dbReference>
<keyword evidence="3" id="KW-0472">Membrane</keyword>
<dbReference type="InterPro" id="IPR001646">
    <property type="entry name" value="5peptide_repeat"/>
</dbReference>
<keyword evidence="1" id="KW-0677">Repeat</keyword>